<organism evidence="1 2">
    <name type="scientific">Phanerochaete sordida</name>
    <dbReference type="NCBI Taxonomy" id="48140"/>
    <lineage>
        <taxon>Eukaryota</taxon>
        <taxon>Fungi</taxon>
        <taxon>Dikarya</taxon>
        <taxon>Basidiomycota</taxon>
        <taxon>Agaricomycotina</taxon>
        <taxon>Agaricomycetes</taxon>
        <taxon>Polyporales</taxon>
        <taxon>Phanerochaetaceae</taxon>
        <taxon>Phanerochaete</taxon>
    </lineage>
</organism>
<reference evidence="1 2" key="1">
    <citation type="submission" date="2021-08" db="EMBL/GenBank/DDBJ databases">
        <title>Draft Genome Sequence of Phanerochaete sordida strain YK-624.</title>
        <authorList>
            <person name="Mori T."/>
            <person name="Dohra H."/>
            <person name="Suzuki T."/>
            <person name="Kawagishi H."/>
            <person name="Hirai H."/>
        </authorList>
    </citation>
    <scope>NUCLEOTIDE SEQUENCE [LARGE SCALE GENOMIC DNA]</scope>
    <source>
        <strain evidence="1 2">YK-624</strain>
    </source>
</reference>
<evidence type="ECO:0000313" key="2">
    <source>
        <dbReference type="Proteomes" id="UP000703269"/>
    </source>
</evidence>
<proteinExistence type="predicted"/>
<name>A0A9P3GC00_9APHY</name>
<dbReference type="AlphaFoldDB" id="A0A9P3GC00"/>
<protein>
    <submittedName>
        <fullName evidence="1">Uncharacterized protein</fullName>
    </submittedName>
</protein>
<gene>
    <name evidence="1" type="ORF">PsYK624_081340</name>
</gene>
<comment type="caution">
    <text evidence="1">The sequence shown here is derived from an EMBL/GenBank/DDBJ whole genome shotgun (WGS) entry which is preliminary data.</text>
</comment>
<dbReference type="Proteomes" id="UP000703269">
    <property type="component" value="Unassembled WGS sequence"/>
</dbReference>
<dbReference type="EMBL" id="BPQB01000024">
    <property type="protein sequence ID" value="GJE91981.1"/>
    <property type="molecule type" value="Genomic_DNA"/>
</dbReference>
<keyword evidence="2" id="KW-1185">Reference proteome</keyword>
<sequence>MTHNALWVFTGSDRAGLVTGQSRGAYHSFPTPVSTFGNGIVNVELSKATSPATVDLALSQTQTRQLYVTALLRTYDRSAGHLTEDIQ</sequence>
<accession>A0A9P3GC00</accession>
<evidence type="ECO:0000313" key="1">
    <source>
        <dbReference type="EMBL" id="GJE91981.1"/>
    </source>
</evidence>